<evidence type="ECO:0000313" key="1">
    <source>
        <dbReference type="EMBL" id="VVU99822.1"/>
    </source>
</evidence>
<dbReference type="EC" id="2.1.1.185" evidence="1"/>
<accession>A0AC61Y5Z8</accession>
<organism evidence="1 2">
    <name type="scientific">Mesonia oceanica</name>
    <dbReference type="NCBI Taxonomy" id="2687242"/>
    <lineage>
        <taxon>Bacteria</taxon>
        <taxon>Pseudomonadati</taxon>
        <taxon>Bacteroidota</taxon>
        <taxon>Flavobacteriia</taxon>
        <taxon>Flavobacteriales</taxon>
        <taxon>Flavobacteriaceae</taxon>
        <taxon>Mesonia</taxon>
    </lineage>
</organism>
<proteinExistence type="predicted"/>
<dbReference type="Proteomes" id="UP000356253">
    <property type="component" value="Unassembled WGS sequence"/>
</dbReference>
<reference evidence="1" key="1">
    <citation type="submission" date="2019-09" db="EMBL/GenBank/DDBJ databases">
        <authorList>
            <person name="Rodrigo-Torres L."/>
            <person name="Arahal R. D."/>
            <person name="Lucena T."/>
        </authorList>
    </citation>
    <scope>NUCLEOTIDE SEQUENCE</scope>
    <source>
        <strain evidence="1">ISS653</strain>
    </source>
</reference>
<gene>
    <name evidence="1" type="primary">rlmB_1</name>
    <name evidence="1" type="ORF">FVB9532_01081</name>
</gene>
<protein>
    <submittedName>
        <fullName evidence="1">23S rRNA (Guanosine-2'-O-)-methyltransferase RlmB</fullName>
        <ecNumber evidence="1">2.1.1.185</ecNumber>
    </submittedName>
</protein>
<keyword evidence="2" id="KW-1185">Reference proteome</keyword>
<keyword evidence="1" id="KW-0808">Transferase</keyword>
<evidence type="ECO:0000313" key="2">
    <source>
        <dbReference type="Proteomes" id="UP000356253"/>
    </source>
</evidence>
<sequence>MQLSISCIFSFLYFCAMENRKLKNSELDRKSVEEFKNSSKTPLIIVLDNIRSLNNIGSVFRTADAFLIEKIYLCGITATPPHKDIHKTALGATETVDWEYIENTTELIEKLQEENMEVLAIEQAEESVMLNDFQPEKGKTYAIVFGNEVKGVQQEVVSKSDQVIEIPQYGSKHSLNISVSTGVVVWDLFAKMKNGK</sequence>
<name>A0AC61Y5Z8_9FLAO</name>
<comment type="caution">
    <text evidence="1">The sequence shown here is derived from an EMBL/GenBank/DDBJ whole genome shotgun (WGS) entry which is preliminary data.</text>
</comment>
<dbReference type="EMBL" id="CABVMM010000003">
    <property type="protein sequence ID" value="VVU99822.1"/>
    <property type="molecule type" value="Genomic_DNA"/>
</dbReference>
<keyword evidence="1" id="KW-0489">Methyltransferase</keyword>